<dbReference type="SUPFAM" id="SSF46785">
    <property type="entry name" value="Winged helix' DNA-binding domain"/>
    <property type="match status" value="1"/>
</dbReference>
<evidence type="ECO:0000259" key="6">
    <source>
        <dbReference type="SMART" id="SM00415"/>
    </source>
</evidence>
<evidence type="ECO:0000313" key="7">
    <source>
        <dbReference type="Proteomes" id="UP000694864"/>
    </source>
</evidence>
<sequence>MAEYLDSFYTCIYEVVNDPSLDSIISWGKSNNSFIIWNSRELSSELLSISRPSRLPCANIKMFFHDLQHYGFKRVKGSPHIEFGNAYFVRGKPELLRKMQQKSFDKNHRKYQAARAKNQAIKDAGEKVPWFQGNKDRVASDDDKRTVRERLCSSGRLDQGRCRDSDRSHDEVSAGIKASRIHQVGDFT</sequence>
<evidence type="ECO:0000256" key="2">
    <source>
        <dbReference type="ARBA" id="ARBA00023016"/>
    </source>
</evidence>
<evidence type="ECO:0000256" key="1">
    <source>
        <dbReference type="ARBA" id="ARBA00004123"/>
    </source>
</evidence>
<dbReference type="PANTHER" id="PTHR10015:SF443">
    <property type="entry name" value="GENOME ASSEMBLY, CHROMOSOME: A10"/>
    <property type="match status" value="1"/>
</dbReference>
<dbReference type="InterPro" id="IPR036388">
    <property type="entry name" value="WH-like_DNA-bd_sf"/>
</dbReference>
<dbReference type="InterPro" id="IPR036390">
    <property type="entry name" value="WH_DNA-bd_sf"/>
</dbReference>
<accession>A0ABM0URG6</accession>
<protein>
    <submittedName>
        <fullName evidence="8">Heat stress transcription factor A-4a-like</fullName>
    </submittedName>
</protein>
<reference evidence="7" key="1">
    <citation type="journal article" date="2014" name="Nat. Commun.">
        <title>The emerging biofuel crop Camelina sativa retains a highly undifferentiated hexaploid genome structure.</title>
        <authorList>
            <person name="Kagale S."/>
            <person name="Koh C."/>
            <person name="Nixon J."/>
            <person name="Bollina V."/>
            <person name="Clarke W.E."/>
            <person name="Tuteja R."/>
            <person name="Spillane C."/>
            <person name="Robinson S.J."/>
            <person name="Links M.G."/>
            <person name="Clarke C."/>
            <person name="Higgins E.E."/>
            <person name="Huebert T."/>
            <person name="Sharpe A.G."/>
            <person name="Parkin I.A."/>
        </authorList>
    </citation>
    <scope>NUCLEOTIDE SEQUENCE [LARGE SCALE GENOMIC DNA]</scope>
    <source>
        <strain evidence="7">cv. DH55</strain>
    </source>
</reference>
<evidence type="ECO:0000256" key="4">
    <source>
        <dbReference type="ARBA" id="ARBA00023242"/>
    </source>
</evidence>
<organism evidence="7 8">
    <name type="scientific">Camelina sativa</name>
    <name type="common">False flax</name>
    <name type="synonym">Myagrum sativum</name>
    <dbReference type="NCBI Taxonomy" id="90675"/>
    <lineage>
        <taxon>Eukaryota</taxon>
        <taxon>Viridiplantae</taxon>
        <taxon>Streptophyta</taxon>
        <taxon>Embryophyta</taxon>
        <taxon>Tracheophyta</taxon>
        <taxon>Spermatophyta</taxon>
        <taxon>Magnoliopsida</taxon>
        <taxon>eudicotyledons</taxon>
        <taxon>Gunneridae</taxon>
        <taxon>Pentapetalae</taxon>
        <taxon>rosids</taxon>
        <taxon>malvids</taxon>
        <taxon>Brassicales</taxon>
        <taxon>Brassicaceae</taxon>
        <taxon>Camelineae</taxon>
        <taxon>Camelina</taxon>
    </lineage>
</organism>
<dbReference type="PANTHER" id="PTHR10015">
    <property type="entry name" value="HEAT SHOCK TRANSCRIPTION FACTOR"/>
    <property type="match status" value="1"/>
</dbReference>
<dbReference type="RefSeq" id="XP_010445000.2">
    <property type="nucleotide sequence ID" value="XM_010446698.2"/>
</dbReference>
<dbReference type="GeneID" id="104727608"/>
<dbReference type="Proteomes" id="UP000694864">
    <property type="component" value="Chromosome 11"/>
</dbReference>
<dbReference type="InterPro" id="IPR000232">
    <property type="entry name" value="HSF_DNA-bd"/>
</dbReference>
<evidence type="ECO:0000256" key="3">
    <source>
        <dbReference type="ARBA" id="ARBA00023125"/>
    </source>
</evidence>
<evidence type="ECO:0000256" key="5">
    <source>
        <dbReference type="RuleBase" id="RU004020"/>
    </source>
</evidence>
<dbReference type="Gene3D" id="1.10.10.10">
    <property type="entry name" value="Winged helix-like DNA-binding domain superfamily/Winged helix DNA-binding domain"/>
    <property type="match status" value="1"/>
</dbReference>
<comment type="subcellular location">
    <subcellularLocation>
        <location evidence="1">Nucleus</location>
    </subcellularLocation>
</comment>
<keyword evidence="3" id="KW-0238">DNA-binding</keyword>
<keyword evidence="4" id="KW-0539">Nucleus</keyword>
<comment type="similarity">
    <text evidence="5">Belongs to the HSF family.</text>
</comment>
<keyword evidence="2" id="KW-0346">Stress response</keyword>
<dbReference type="Pfam" id="PF00447">
    <property type="entry name" value="HSF_DNA-bind"/>
    <property type="match status" value="1"/>
</dbReference>
<keyword evidence="7" id="KW-1185">Reference proteome</keyword>
<reference evidence="8" key="2">
    <citation type="submission" date="2025-08" db="UniProtKB">
        <authorList>
            <consortium name="RefSeq"/>
        </authorList>
    </citation>
    <scope>IDENTIFICATION</scope>
    <source>
        <tissue evidence="8">Leaf</tissue>
    </source>
</reference>
<feature type="domain" description="HSF-type DNA-binding" evidence="6">
    <location>
        <begin position="4"/>
        <end position="102"/>
    </location>
</feature>
<evidence type="ECO:0000313" key="8">
    <source>
        <dbReference type="RefSeq" id="XP_010445000.2"/>
    </source>
</evidence>
<proteinExistence type="inferred from homology"/>
<dbReference type="SMART" id="SM00415">
    <property type="entry name" value="HSF"/>
    <property type="match status" value="1"/>
</dbReference>
<gene>
    <name evidence="8" type="primary">LOC104727608</name>
</gene>
<name>A0ABM0URG6_CAMSA</name>
<dbReference type="PRINTS" id="PR00056">
    <property type="entry name" value="HSFDOMAIN"/>
</dbReference>